<proteinExistence type="predicted"/>
<dbReference type="PROSITE" id="PS50135">
    <property type="entry name" value="ZF_ZZ_2"/>
    <property type="match status" value="1"/>
</dbReference>
<feature type="compositionally biased region" description="Polar residues" evidence="5">
    <location>
        <begin position="520"/>
        <end position="533"/>
    </location>
</feature>
<dbReference type="Pfam" id="PF00569">
    <property type="entry name" value="ZZ"/>
    <property type="match status" value="1"/>
</dbReference>
<dbReference type="AlphaFoldDB" id="A0A0C2TVX0"/>
<protein>
    <submittedName>
        <fullName evidence="8">Uncharacterized protein</fullName>
    </submittedName>
</protein>
<dbReference type="InterPro" id="IPR043145">
    <property type="entry name" value="Znf_ZZ_sf"/>
</dbReference>
<feature type="compositionally biased region" description="Polar residues" evidence="5">
    <location>
        <begin position="542"/>
        <end position="552"/>
    </location>
</feature>
<dbReference type="InterPro" id="IPR000433">
    <property type="entry name" value="Znf_ZZ"/>
</dbReference>
<dbReference type="InterPro" id="IPR000315">
    <property type="entry name" value="Znf_B-box"/>
</dbReference>
<dbReference type="Gene3D" id="3.30.60.90">
    <property type="match status" value="1"/>
</dbReference>
<reference evidence="8 9" key="1">
    <citation type="submission" date="2014-04" db="EMBL/GenBank/DDBJ databases">
        <title>Evolutionary Origins and Diversification of the Mycorrhizal Mutualists.</title>
        <authorList>
            <consortium name="DOE Joint Genome Institute"/>
            <consortium name="Mycorrhizal Genomics Consortium"/>
            <person name="Kohler A."/>
            <person name="Kuo A."/>
            <person name="Nagy L.G."/>
            <person name="Floudas D."/>
            <person name="Copeland A."/>
            <person name="Barry K.W."/>
            <person name="Cichocki N."/>
            <person name="Veneault-Fourrey C."/>
            <person name="LaButti K."/>
            <person name="Lindquist E.A."/>
            <person name="Lipzen A."/>
            <person name="Lundell T."/>
            <person name="Morin E."/>
            <person name="Murat C."/>
            <person name="Riley R."/>
            <person name="Ohm R."/>
            <person name="Sun H."/>
            <person name="Tunlid A."/>
            <person name="Henrissat B."/>
            <person name="Grigoriev I.V."/>
            <person name="Hibbett D.S."/>
            <person name="Martin F."/>
        </authorList>
    </citation>
    <scope>NUCLEOTIDE SEQUENCE [LARGE SCALE GENOMIC DNA]</scope>
    <source>
        <strain evidence="8 9">Koide BX008</strain>
    </source>
</reference>
<dbReference type="GO" id="GO:0008270">
    <property type="term" value="F:zinc ion binding"/>
    <property type="evidence" value="ECO:0007669"/>
    <property type="project" value="UniProtKB-KW"/>
</dbReference>
<dbReference type="InParanoid" id="A0A0C2TVX0"/>
<evidence type="ECO:0000313" key="9">
    <source>
        <dbReference type="Proteomes" id="UP000054549"/>
    </source>
</evidence>
<feature type="region of interest" description="Disordered" evidence="5">
    <location>
        <begin position="695"/>
        <end position="754"/>
    </location>
</feature>
<feature type="region of interest" description="Disordered" evidence="5">
    <location>
        <begin position="157"/>
        <end position="177"/>
    </location>
</feature>
<feature type="compositionally biased region" description="Polar residues" evidence="5">
    <location>
        <begin position="725"/>
        <end position="746"/>
    </location>
</feature>
<gene>
    <name evidence="8" type="ORF">M378DRAFT_174765</name>
</gene>
<dbReference type="Proteomes" id="UP000054549">
    <property type="component" value="Unassembled WGS sequence"/>
</dbReference>
<organism evidence="8 9">
    <name type="scientific">Amanita muscaria (strain Koide BX008)</name>
    <dbReference type="NCBI Taxonomy" id="946122"/>
    <lineage>
        <taxon>Eukaryota</taxon>
        <taxon>Fungi</taxon>
        <taxon>Dikarya</taxon>
        <taxon>Basidiomycota</taxon>
        <taxon>Agaricomycotina</taxon>
        <taxon>Agaricomycetes</taxon>
        <taxon>Agaricomycetidae</taxon>
        <taxon>Agaricales</taxon>
        <taxon>Pluteineae</taxon>
        <taxon>Amanitaceae</taxon>
        <taxon>Amanita</taxon>
    </lineage>
</organism>
<dbReference type="SUPFAM" id="SSF57850">
    <property type="entry name" value="RING/U-box"/>
    <property type="match status" value="2"/>
</dbReference>
<evidence type="ECO:0000256" key="3">
    <source>
        <dbReference type="ARBA" id="ARBA00022833"/>
    </source>
</evidence>
<evidence type="ECO:0000256" key="4">
    <source>
        <dbReference type="PROSITE-ProRule" id="PRU00228"/>
    </source>
</evidence>
<keyword evidence="1" id="KW-0479">Metal-binding</keyword>
<evidence type="ECO:0000256" key="2">
    <source>
        <dbReference type="ARBA" id="ARBA00022771"/>
    </source>
</evidence>
<feature type="domain" description="B box-type" evidence="6">
    <location>
        <begin position="222"/>
        <end position="284"/>
    </location>
</feature>
<feature type="region of interest" description="Disordered" evidence="5">
    <location>
        <begin position="513"/>
        <end position="552"/>
    </location>
</feature>
<evidence type="ECO:0000313" key="8">
    <source>
        <dbReference type="EMBL" id="KIL71499.1"/>
    </source>
</evidence>
<dbReference type="OrthoDB" id="661148at2759"/>
<evidence type="ECO:0000259" key="7">
    <source>
        <dbReference type="PROSITE" id="PS50135"/>
    </source>
</evidence>
<evidence type="ECO:0000256" key="1">
    <source>
        <dbReference type="ARBA" id="ARBA00022723"/>
    </source>
</evidence>
<dbReference type="HOGENOM" id="CLU_005087_0_0_1"/>
<dbReference type="STRING" id="946122.A0A0C2TVX0"/>
<sequence length="776" mass="84421">MFFVKATYRGETRKLTFPTCSTFPAFDELCDQLCRVFPLSQGFTISRLLFSPTPVNSIRLLVGQKVQSAEDYLRYFEPYKNRLWPDAMLRLTVLDGGPLNSSSTKQTTLYYSQPSNVTFSDYSQTPLPDHSISMSCVPPPPILFPSYSATTTPLPNASPRRLQTPGSVSNDTVVPVGSSVDDSKKEIQALLHNFMHDLNGLLASTLAQNPETPRKAPLQDVGETQFCARCQQGIQPTSYYCAQCGAAVCPMCFVVVAAARCDPQTGSHRLERRAFVSNHAQQPLAPPVPPQPATDEIVGTSNSRSARTLSNGGEPSSQCTSMRAGGNGHRLREVVHNAVCDLCDSGIRGVRYKCVICPDFDSCSSCFTITNEQHPNHSFVKIADPADYILCSIVLVRALVITPFATCATTWFMCVHPDCPDYDLCDRCESHPIPLHPENHPMIKLKVPGMEVDVLQSWTTEHSVVSSLNAVPAVPLSGSDWRSAFLPPELQVSRAMFSPPPPEMSIIEPKSIQPEETHQGSETPSTLEYTPSEASEVRETLSDSPSAKETLSVDTSGDVAIAAAASVPASSPAQKEFHVPILTMHAEDSSAFSGQTLPPGAEFIKTWRIQNTGDEWPETTELVFTGGDSLTQITAPVFIGSISPGAWVEVSTHLLKAPTVPGSYLSCWALRALQSGKFGDGLWVSVNVVEQSESSEESLSSSSIMKMPQSVSEESNHEMIEDKTPSPTASERLTEDTLSGLSSPANLSFDEADWQDCPAEQEEYVILYDDSSSDGE</sequence>
<feature type="region of interest" description="Disordered" evidence="5">
    <location>
        <begin position="280"/>
        <end position="324"/>
    </location>
</feature>
<evidence type="ECO:0000259" key="6">
    <source>
        <dbReference type="PROSITE" id="PS50119"/>
    </source>
</evidence>
<dbReference type="SMART" id="SM00291">
    <property type="entry name" value="ZnF_ZZ"/>
    <property type="match status" value="2"/>
</dbReference>
<name>A0A0C2TVX0_AMAMK</name>
<feature type="domain" description="ZZ-type" evidence="7">
    <location>
        <begin position="335"/>
        <end position="387"/>
    </location>
</feature>
<keyword evidence="9" id="KW-1185">Reference proteome</keyword>
<dbReference type="InterPro" id="IPR013783">
    <property type="entry name" value="Ig-like_fold"/>
</dbReference>
<dbReference type="InterPro" id="IPR032350">
    <property type="entry name" value="Nbr1_FW"/>
</dbReference>
<keyword evidence="3" id="KW-0862">Zinc</keyword>
<dbReference type="EMBL" id="KN818222">
    <property type="protein sequence ID" value="KIL71499.1"/>
    <property type="molecule type" value="Genomic_DNA"/>
</dbReference>
<feature type="compositionally biased region" description="Polar residues" evidence="5">
    <location>
        <begin position="299"/>
        <end position="321"/>
    </location>
</feature>
<evidence type="ECO:0000256" key="5">
    <source>
        <dbReference type="SAM" id="MobiDB-lite"/>
    </source>
</evidence>
<dbReference type="PANTHER" id="PTHR20930:SF0">
    <property type="entry name" value="PROTEIN ILRUN"/>
    <property type="match status" value="1"/>
</dbReference>
<dbReference type="CDD" id="cd02340">
    <property type="entry name" value="ZZ_NBR1_like"/>
    <property type="match status" value="1"/>
</dbReference>
<dbReference type="Pfam" id="PF16158">
    <property type="entry name" value="N_BRCA1_IG"/>
    <property type="match status" value="1"/>
</dbReference>
<dbReference type="Gene3D" id="2.60.40.10">
    <property type="entry name" value="Immunoglobulins"/>
    <property type="match status" value="1"/>
</dbReference>
<dbReference type="CDD" id="cd14947">
    <property type="entry name" value="NBR1_like"/>
    <property type="match status" value="1"/>
</dbReference>
<dbReference type="PROSITE" id="PS50119">
    <property type="entry name" value="ZF_BBOX"/>
    <property type="match status" value="1"/>
</dbReference>
<accession>A0A0C2TVX0</accession>
<keyword evidence="2 4" id="KW-0863">Zinc-finger</keyword>
<dbReference type="PANTHER" id="PTHR20930">
    <property type="entry name" value="OVARIAN CARCINOMA ANTIGEN CA125-RELATED"/>
    <property type="match status" value="1"/>
</dbReference>
<feature type="compositionally biased region" description="Basic and acidic residues" evidence="5">
    <location>
        <begin position="714"/>
        <end position="724"/>
    </location>
</feature>